<evidence type="ECO:0000313" key="10">
    <source>
        <dbReference type="Proteomes" id="UP000249061"/>
    </source>
</evidence>
<accession>A0A2W5TMK0</accession>
<dbReference type="InterPro" id="IPR039426">
    <property type="entry name" value="TonB-dep_rcpt-like"/>
</dbReference>
<keyword evidence="5 7" id="KW-0472">Membrane</keyword>
<dbReference type="InterPro" id="IPR008969">
    <property type="entry name" value="CarboxyPept-like_regulatory"/>
</dbReference>
<organism evidence="9 10">
    <name type="scientific">Archangium gephyra</name>
    <dbReference type="NCBI Taxonomy" id="48"/>
    <lineage>
        <taxon>Bacteria</taxon>
        <taxon>Pseudomonadati</taxon>
        <taxon>Myxococcota</taxon>
        <taxon>Myxococcia</taxon>
        <taxon>Myxococcales</taxon>
        <taxon>Cystobacterineae</taxon>
        <taxon>Archangiaceae</taxon>
        <taxon>Archangium</taxon>
    </lineage>
</organism>
<dbReference type="Proteomes" id="UP000249061">
    <property type="component" value="Unassembled WGS sequence"/>
</dbReference>
<dbReference type="Gene3D" id="2.60.40.1120">
    <property type="entry name" value="Carboxypeptidase-like, regulatory domain"/>
    <property type="match status" value="1"/>
</dbReference>
<proteinExistence type="inferred from homology"/>
<dbReference type="SUPFAM" id="SSF49464">
    <property type="entry name" value="Carboxypeptidase regulatory domain-like"/>
    <property type="match status" value="1"/>
</dbReference>
<dbReference type="PANTHER" id="PTHR30069">
    <property type="entry name" value="TONB-DEPENDENT OUTER MEMBRANE RECEPTOR"/>
    <property type="match status" value="1"/>
</dbReference>
<comment type="caution">
    <text evidence="9">The sequence shown here is derived from an EMBL/GenBank/DDBJ whole genome shotgun (WGS) entry which is preliminary data.</text>
</comment>
<dbReference type="PANTHER" id="PTHR30069:SF46">
    <property type="entry name" value="OAR PROTEIN"/>
    <property type="match status" value="1"/>
</dbReference>
<evidence type="ECO:0000256" key="2">
    <source>
        <dbReference type="ARBA" id="ARBA00022448"/>
    </source>
</evidence>
<gene>
    <name evidence="9" type="ORF">DI536_10060</name>
</gene>
<evidence type="ECO:0000256" key="5">
    <source>
        <dbReference type="ARBA" id="ARBA00023136"/>
    </source>
</evidence>
<keyword evidence="9" id="KW-0675">Receptor</keyword>
<evidence type="ECO:0000256" key="3">
    <source>
        <dbReference type="ARBA" id="ARBA00022452"/>
    </source>
</evidence>
<dbReference type="GO" id="GO:0009279">
    <property type="term" value="C:cell outer membrane"/>
    <property type="evidence" value="ECO:0007669"/>
    <property type="project" value="UniProtKB-SubCell"/>
</dbReference>
<dbReference type="InterPro" id="IPR057601">
    <property type="entry name" value="Oar-like_b-barrel"/>
</dbReference>
<dbReference type="GO" id="GO:0044718">
    <property type="term" value="P:siderophore transmembrane transport"/>
    <property type="evidence" value="ECO:0007669"/>
    <property type="project" value="TreeGrafter"/>
</dbReference>
<dbReference type="Gene3D" id="2.40.170.20">
    <property type="entry name" value="TonB-dependent receptor, beta-barrel domain"/>
    <property type="match status" value="1"/>
</dbReference>
<keyword evidence="4 7" id="KW-0812">Transmembrane</keyword>
<name>A0A2W5TMK0_9BACT</name>
<dbReference type="AlphaFoldDB" id="A0A2W5TMK0"/>
<evidence type="ECO:0000256" key="7">
    <source>
        <dbReference type="PROSITE-ProRule" id="PRU01360"/>
    </source>
</evidence>
<keyword evidence="3 7" id="KW-1134">Transmembrane beta strand</keyword>
<dbReference type="InterPro" id="IPR036942">
    <property type="entry name" value="Beta-barrel_TonB_sf"/>
</dbReference>
<evidence type="ECO:0000256" key="6">
    <source>
        <dbReference type="ARBA" id="ARBA00023237"/>
    </source>
</evidence>
<dbReference type="InterPro" id="IPR037066">
    <property type="entry name" value="Plug_dom_sf"/>
</dbReference>
<evidence type="ECO:0000256" key="1">
    <source>
        <dbReference type="ARBA" id="ARBA00004571"/>
    </source>
</evidence>
<dbReference type="GO" id="GO:0015344">
    <property type="term" value="F:siderophore uptake transmembrane transporter activity"/>
    <property type="evidence" value="ECO:0007669"/>
    <property type="project" value="TreeGrafter"/>
</dbReference>
<dbReference type="Pfam" id="PF25183">
    <property type="entry name" value="OMP_b-brl_4"/>
    <property type="match status" value="1"/>
</dbReference>
<comment type="similarity">
    <text evidence="7">Belongs to the TonB-dependent receptor family.</text>
</comment>
<protein>
    <submittedName>
        <fullName evidence="9">TonB-dependent receptor</fullName>
    </submittedName>
</protein>
<evidence type="ECO:0000313" key="9">
    <source>
        <dbReference type="EMBL" id="PZR14553.1"/>
    </source>
</evidence>
<dbReference type="SUPFAM" id="SSF56935">
    <property type="entry name" value="Porins"/>
    <property type="match status" value="1"/>
</dbReference>
<feature type="domain" description="TonB-dependent transporter Oar-like beta-barrel" evidence="8">
    <location>
        <begin position="206"/>
        <end position="608"/>
    </location>
</feature>
<dbReference type="Pfam" id="PF13620">
    <property type="entry name" value="CarboxypepD_reg"/>
    <property type="match status" value="1"/>
</dbReference>
<sequence>MTDAATGKPVPDVVLTATSEALQGEEVVVTDATGVYRLAQLPPGTYTLRLEREGFKPYSRTDISVRVDRTVRVNIQLQPDSVTADTIVVVGKPPTVDVGSTTTGIVVGREFIDNIAFIRPSANGVRSFESLAAVAPQVASDTYGYGFSGTTSPENGVYIDGLSVNNAQTGTNGAQMPVDFIQEANIITGGYMAEYGRAGGGVINAVTKSGSNEFHGSVWANYSPGLLTAISKPIVNASNGTALTNQVWNVIDFGADVGGPIIKDRLWFYVGVAPSFYRRQQRQTVARRFTIQDPDDATDTTGVWATNPDGSYQSEVIPNFALTRFDDRRAITYIAKLTFLINSDHNLSLSVNGANSVREVPTTFDGQMTGFVKPDSNLALSLKYSGAFLDRKLLVDATAGWFHQTEVPYGLPYDGSKIGDTTGAAATPQIILRRTNPYSLTDYRDVPPEVAAACAAPDGLTLTQCPVTGGGATYAIGGFGFMQSNVNDRLAANAKVSYLLNALGHHVFKAGVDFERAIYNTTKAYSGGIQSRQSANASGGTFTDLRRYAYLNGPTIDDVVDIPVVQVTPTTNMVGVFLQDSWSIMDVVTLNAGVRYDNQVLFDGNGTQSLALNNMWSPRIGLVYDFTQQGRSKIFANFSRYYQALPLNIADRALSGENQVRVVRRAGMGCDPTVRGTGPGTLTSDCTNYAFLDDSAPSHFSAATGQGRTPIDPNLQAQAKDEFTAGGEYEIIPDLRVGATYTKSWMLNVIEDMSNDEAATYFIGNPGSGLAKDFPRATRDYDAVTILATKAFSDGWMGQFSYTWSYLRGNWAGFFRPETDQIDPGTNADFDLKSLLSNRSGPLPGDRTHFFKFYASKTFQVTNNISLGLGVTYEGSSGTPISYLGGHPLYGADEAFILERGAAGRTPWIHSINLKGMAGYRFNKDTGVQFTVDVLNAFNFQAATTVDQSYTVQSVLPYTPAAGENPQEAICAGGATAGPGCEGKVTVLNDDYSQRPEKLSDADLNKNFKQPTAYQLPLQVRFGLKFTF</sequence>
<evidence type="ECO:0000259" key="8">
    <source>
        <dbReference type="Pfam" id="PF25183"/>
    </source>
</evidence>
<dbReference type="EMBL" id="QFQP01000007">
    <property type="protein sequence ID" value="PZR14553.1"/>
    <property type="molecule type" value="Genomic_DNA"/>
</dbReference>
<evidence type="ECO:0000256" key="4">
    <source>
        <dbReference type="ARBA" id="ARBA00022692"/>
    </source>
</evidence>
<dbReference type="Gene3D" id="2.170.130.10">
    <property type="entry name" value="TonB-dependent receptor, plug domain"/>
    <property type="match status" value="1"/>
</dbReference>
<comment type="subcellular location">
    <subcellularLocation>
        <location evidence="1 7">Cell outer membrane</location>
        <topology evidence="1 7">Multi-pass membrane protein</topology>
    </subcellularLocation>
</comment>
<reference evidence="9 10" key="1">
    <citation type="submission" date="2017-08" db="EMBL/GenBank/DDBJ databases">
        <title>Infants hospitalized years apart are colonized by the same room-sourced microbial strains.</title>
        <authorList>
            <person name="Brooks B."/>
            <person name="Olm M.R."/>
            <person name="Firek B.A."/>
            <person name="Baker R."/>
            <person name="Thomas B.C."/>
            <person name="Morowitz M.J."/>
            <person name="Banfield J.F."/>
        </authorList>
    </citation>
    <scope>NUCLEOTIDE SEQUENCE [LARGE SCALE GENOMIC DNA]</scope>
    <source>
        <strain evidence="9">S2_003_000_R2_14</strain>
    </source>
</reference>
<dbReference type="PROSITE" id="PS52016">
    <property type="entry name" value="TONB_DEPENDENT_REC_3"/>
    <property type="match status" value="1"/>
</dbReference>
<keyword evidence="6 7" id="KW-0998">Cell outer membrane</keyword>
<keyword evidence="2 7" id="KW-0813">Transport</keyword>